<evidence type="ECO:0000313" key="2">
    <source>
        <dbReference type="EMBL" id="CAJ1943497.1"/>
    </source>
</evidence>
<feature type="compositionally biased region" description="Basic residues" evidence="1">
    <location>
        <begin position="491"/>
        <end position="517"/>
    </location>
</feature>
<sequence length="540" mass="59763">MAPLNMIDLDISQTSTNETDLKQDLGMATFKSLEDYDDVSAATPATAGMSSGLSFQDYLDFLVTDSPDQAPEEECSTPLLEQNPLGGLLDEFLVDGEQPDNVKRYSSCSLQRQPDAPSIHTSIQARRLNNILNNMDGTSMRVPSKAHKESSSKKLERNSSMLEVQKGKRGRRPTTRASAPDLRAKSMVAKSPSKAAGRRNTSFPTVREDNSSSLVSRDEMDAAIREALVAARRPTSSAEEKFSAKPKLPAIKDKLLSPPSRKKSARNMSVSKLVRSASTPDRLITDSKVLSKVLHKSSGSTLSRISGKSTAVSELLKNVVGTRANFQKTMDESINTVDSVAILKAKKNELQTSRTDRQQASMERELQEKEEMIKALSRQLEEARALNQKRDMEIIRRKSVDKTRRTPRPSVQPVTKRSSPRSSVPLSVVDRQSELSLPSTKSRNQATAEDSGSMVQKKKAKTSRIKDSLRSLEQYDEMNIQEETIGSSSCKKLKKVRVSVTSRKPKRSTSNASKKRQTTPLSKVKRSRSEGSILKKGTKY</sequence>
<feature type="compositionally biased region" description="Basic and acidic residues" evidence="1">
    <location>
        <begin position="392"/>
        <end position="404"/>
    </location>
</feature>
<dbReference type="Proteomes" id="UP001295423">
    <property type="component" value="Unassembled WGS sequence"/>
</dbReference>
<feature type="compositionally biased region" description="Low complexity" evidence="1">
    <location>
        <begin position="420"/>
        <end position="429"/>
    </location>
</feature>
<keyword evidence="3" id="KW-1185">Reference proteome</keyword>
<proteinExistence type="predicted"/>
<protein>
    <submittedName>
        <fullName evidence="2">Uncharacterized protein</fullName>
    </submittedName>
</protein>
<accession>A0AAD2FIR3</accession>
<gene>
    <name evidence="2" type="ORF">CYCCA115_LOCUS8470</name>
</gene>
<feature type="region of interest" description="Disordered" evidence="1">
    <location>
        <begin position="350"/>
        <end position="369"/>
    </location>
</feature>
<feature type="region of interest" description="Disordered" evidence="1">
    <location>
        <begin position="485"/>
        <end position="540"/>
    </location>
</feature>
<organism evidence="2 3">
    <name type="scientific">Cylindrotheca closterium</name>
    <dbReference type="NCBI Taxonomy" id="2856"/>
    <lineage>
        <taxon>Eukaryota</taxon>
        <taxon>Sar</taxon>
        <taxon>Stramenopiles</taxon>
        <taxon>Ochrophyta</taxon>
        <taxon>Bacillariophyta</taxon>
        <taxon>Bacillariophyceae</taxon>
        <taxon>Bacillariophycidae</taxon>
        <taxon>Bacillariales</taxon>
        <taxon>Bacillariaceae</taxon>
        <taxon>Cylindrotheca</taxon>
    </lineage>
</organism>
<dbReference type="EMBL" id="CAKOGP040001113">
    <property type="protein sequence ID" value="CAJ1943497.1"/>
    <property type="molecule type" value="Genomic_DNA"/>
</dbReference>
<feature type="region of interest" description="Disordered" evidence="1">
    <location>
        <begin position="135"/>
        <end position="218"/>
    </location>
</feature>
<feature type="compositionally biased region" description="Basic and acidic residues" evidence="1">
    <location>
        <begin position="146"/>
        <end position="157"/>
    </location>
</feature>
<dbReference type="AlphaFoldDB" id="A0AAD2FIR3"/>
<feature type="region of interest" description="Disordered" evidence="1">
    <location>
        <begin position="392"/>
        <end position="467"/>
    </location>
</feature>
<evidence type="ECO:0000256" key="1">
    <source>
        <dbReference type="SAM" id="MobiDB-lite"/>
    </source>
</evidence>
<feature type="compositionally biased region" description="Basic and acidic residues" evidence="1">
    <location>
        <begin position="206"/>
        <end position="218"/>
    </location>
</feature>
<name>A0AAD2FIR3_9STRA</name>
<feature type="region of interest" description="Disordered" evidence="1">
    <location>
        <begin position="231"/>
        <end position="278"/>
    </location>
</feature>
<feature type="compositionally biased region" description="Polar residues" evidence="1">
    <location>
        <begin position="434"/>
        <end position="454"/>
    </location>
</feature>
<reference evidence="2" key="1">
    <citation type="submission" date="2023-08" db="EMBL/GenBank/DDBJ databases">
        <authorList>
            <person name="Audoor S."/>
            <person name="Bilcke G."/>
        </authorList>
    </citation>
    <scope>NUCLEOTIDE SEQUENCE</scope>
</reference>
<comment type="caution">
    <text evidence="2">The sequence shown here is derived from an EMBL/GenBank/DDBJ whole genome shotgun (WGS) entry which is preliminary data.</text>
</comment>
<evidence type="ECO:0000313" key="3">
    <source>
        <dbReference type="Proteomes" id="UP001295423"/>
    </source>
</evidence>